<accession>A0A1H3A189</accession>
<protein>
    <submittedName>
        <fullName evidence="1">Uncharacterized protein</fullName>
    </submittedName>
</protein>
<feature type="non-terminal residue" evidence="1">
    <location>
        <position position="1"/>
    </location>
</feature>
<sequence length="100" mass="11907">IFLFLNILAPSTCLKKEKIVDVYFESGEMISLKNQYPLNCDGYFVRQLSRSELKKMRNDKITKILVYSFQKVYEFYLGEGGDKELKEHLKCLYYYHLTTN</sequence>
<comment type="caution">
    <text evidence="1">The sequence shown here is derived from an EMBL/GenBank/DDBJ whole genome shotgun (WGS) entry which is preliminary data.</text>
</comment>
<reference evidence="1 2" key="1">
    <citation type="submission" date="2016-10" db="EMBL/GenBank/DDBJ databases">
        <authorList>
            <person name="Varghese N."/>
            <person name="Submissions S."/>
        </authorList>
    </citation>
    <scope>NUCLEOTIDE SEQUENCE [LARGE SCALE GENOMIC DNA]</scope>
    <source>
        <strain evidence="1 2">DSM 11449</strain>
    </source>
</reference>
<proteinExistence type="predicted"/>
<keyword evidence="2" id="KW-1185">Reference proteome</keyword>
<gene>
    <name evidence="1" type="ORF">SAMN05444420_1241</name>
</gene>
<organism evidence="1 2">
    <name type="scientific">Capnocytophaga granulosa</name>
    <dbReference type="NCBI Taxonomy" id="45242"/>
    <lineage>
        <taxon>Bacteria</taxon>
        <taxon>Pseudomonadati</taxon>
        <taxon>Bacteroidota</taxon>
        <taxon>Flavobacteriia</taxon>
        <taxon>Flavobacteriales</taxon>
        <taxon>Flavobacteriaceae</taxon>
        <taxon>Capnocytophaga</taxon>
    </lineage>
</organism>
<dbReference type="EMBL" id="FNND01000024">
    <property type="protein sequence ID" value="SDX23396.1"/>
    <property type="molecule type" value="Genomic_DNA"/>
</dbReference>
<dbReference type="AlphaFoldDB" id="A0A1H3A189"/>
<name>A0A1H3A189_9FLAO</name>
<dbReference type="Proteomes" id="UP000182771">
    <property type="component" value="Unassembled WGS sequence"/>
</dbReference>
<evidence type="ECO:0000313" key="2">
    <source>
        <dbReference type="Proteomes" id="UP000182771"/>
    </source>
</evidence>
<evidence type="ECO:0000313" key="1">
    <source>
        <dbReference type="EMBL" id="SDX23396.1"/>
    </source>
</evidence>